<feature type="domain" description="Cwf19-like C-terminal" evidence="4">
    <location>
        <begin position="585"/>
        <end position="709"/>
    </location>
</feature>
<dbReference type="AlphaFoldDB" id="A0A0F7SEC4"/>
<feature type="compositionally biased region" description="Low complexity" evidence="2">
    <location>
        <begin position="353"/>
        <end position="365"/>
    </location>
</feature>
<feature type="region of interest" description="Disordered" evidence="2">
    <location>
        <begin position="1"/>
        <end position="124"/>
    </location>
</feature>
<dbReference type="SUPFAM" id="SSF54197">
    <property type="entry name" value="HIT-like"/>
    <property type="match status" value="1"/>
</dbReference>
<feature type="region of interest" description="Disordered" evidence="2">
    <location>
        <begin position="170"/>
        <end position="198"/>
    </location>
</feature>
<accession>A0A0F7SEC4</accession>
<feature type="compositionally biased region" description="Basic and acidic residues" evidence="2">
    <location>
        <begin position="240"/>
        <end position="249"/>
    </location>
</feature>
<feature type="compositionally biased region" description="Polar residues" evidence="2">
    <location>
        <begin position="64"/>
        <end position="83"/>
    </location>
</feature>
<feature type="compositionally biased region" description="Low complexity" evidence="2">
    <location>
        <begin position="88"/>
        <end position="102"/>
    </location>
</feature>
<dbReference type="InterPro" id="IPR006767">
    <property type="entry name" value="Cwf19-like_C_dom-2"/>
</dbReference>
<organism evidence="5">
    <name type="scientific">Phaffia rhodozyma</name>
    <name type="common">Yeast</name>
    <name type="synonym">Xanthophyllomyces dendrorhous</name>
    <dbReference type="NCBI Taxonomy" id="264483"/>
    <lineage>
        <taxon>Eukaryota</taxon>
        <taxon>Fungi</taxon>
        <taxon>Dikarya</taxon>
        <taxon>Basidiomycota</taxon>
        <taxon>Agaricomycotina</taxon>
        <taxon>Tremellomycetes</taxon>
        <taxon>Cystofilobasidiales</taxon>
        <taxon>Mrakiaceae</taxon>
        <taxon>Phaffia</taxon>
    </lineage>
</organism>
<feature type="compositionally biased region" description="Gly residues" evidence="2">
    <location>
        <begin position="312"/>
        <end position="329"/>
    </location>
</feature>
<comment type="similarity">
    <text evidence="1">Belongs to the CWF19 family.</text>
</comment>
<name>A0A0F7SEC4_PHARH</name>
<feature type="compositionally biased region" description="Low complexity" evidence="2">
    <location>
        <begin position="269"/>
        <end position="279"/>
    </location>
</feature>
<dbReference type="GO" id="GO:0071014">
    <property type="term" value="C:post-mRNA release spliceosomal complex"/>
    <property type="evidence" value="ECO:0007669"/>
    <property type="project" value="TreeGrafter"/>
</dbReference>
<feature type="compositionally biased region" description="Polar residues" evidence="2">
    <location>
        <begin position="436"/>
        <end position="447"/>
    </location>
</feature>
<dbReference type="EMBL" id="LN483144">
    <property type="protein sequence ID" value="CDZ96586.1"/>
    <property type="molecule type" value="Genomic_DNA"/>
</dbReference>
<evidence type="ECO:0000313" key="5">
    <source>
        <dbReference type="EMBL" id="CDZ96586.1"/>
    </source>
</evidence>
<feature type="region of interest" description="Disordered" evidence="2">
    <location>
        <begin position="240"/>
        <end position="397"/>
    </location>
</feature>
<protein>
    <submittedName>
        <fullName evidence="5">Uncharacterized conserved protein</fullName>
    </submittedName>
</protein>
<dbReference type="PANTHER" id="PTHR12072:SF5">
    <property type="entry name" value="CWF19-LIKE PROTEIN 2"/>
    <property type="match status" value="1"/>
</dbReference>
<dbReference type="PANTHER" id="PTHR12072">
    <property type="entry name" value="CWF19, CELL CYCLE CONTROL PROTEIN"/>
    <property type="match status" value="1"/>
</dbReference>
<proteinExistence type="inferred from homology"/>
<evidence type="ECO:0000256" key="1">
    <source>
        <dbReference type="ARBA" id="ARBA00006795"/>
    </source>
</evidence>
<dbReference type="InterPro" id="IPR040194">
    <property type="entry name" value="Cwf19-like"/>
</dbReference>
<sequence length="847" mass="92706">MPSESRSHRSSHKHGNRSPESERRHQDRKRRRKQEDKGGLNVVDDEDGAGVWIEKTLDEDVTPSIPTSASLSLNSHASQSTSAILPPSVTSITASSTSTRDSWMLDNSTHPASEKDFAEGLEGQSAGGGSDFFTALGTVQSSRKEKEAVAKQVIREEPRFHRREINTRLIESEAGQDVTPSLNPSRPAPGGPGSQWRMTKLRKTYELAESSQRPIEQVAIERYGSMADFDEAVNERRVLDERAGRRESRGATSSATNKGSSSGFGKGSSSGASTPSAGGRFMFTTDANLSTGNGGSSSRPGSRAGFRRPGEDLGGGPASDGTRTPGGAGEPFLPSNNSASGPAGRIENLRRQSSSSSFQYSSAPSTPIPSVLPPPSSTTKPISLSVSSQPPLSPSSLNKLQARVLKARLMDASDAEELEKSYNAAVERAREASARPTSGQQANTDNNKAGHAHHHSKDQTTVQMVPTLDGMGRLYDIGKGKKAEERLPPGNRRKKPEKVETRDPKTGEMLRLNADDDTTTLGDLVRQERFGGGSADQKNLDAELARSIATDGKFDSNLDYMDENADKLARKKMKTDASKRLYAINDYARTKKALDNCQFCPQNEGDPPKAAVIAMGSRVYLACTQTEELVDGHCLIVPMQHTLTTLEGDDDVWEEIRNFMKCLIKMFAQSDRGVLFYETVLSFKYQKHTYIEAVPVPWDQWEDAPAYFKESILASETEWSQHKKLINFADRPGGFRRSLVPNLPYFMVQWDYKGEKGYGHVIEGVSDSSAKAGDGEDMGAVDEGDKGGGEFPRYFAAEIIGGMLELEPRKWRKPRRVDSRQDKARIDKFLKAGYAKHDWTGMLGRQG</sequence>
<dbReference type="GO" id="GO:0000398">
    <property type="term" value="P:mRNA splicing, via spliceosome"/>
    <property type="evidence" value="ECO:0007669"/>
    <property type="project" value="TreeGrafter"/>
</dbReference>
<feature type="region of interest" description="Disordered" evidence="2">
    <location>
        <begin position="426"/>
        <end position="459"/>
    </location>
</feature>
<feature type="compositionally biased region" description="Low complexity" evidence="2">
    <location>
        <begin position="377"/>
        <end position="397"/>
    </location>
</feature>
<evidence type="ECO:0000259" key="3">
    <source>
        <dbReference type="Pfam" id="PF04676"/>
    </source>
</evidence>
<evidence type="ECO:0000256" key="2">
    <source>
        <dbReference type="SAM" id="MobiDB-lite"/>
    </source>
</evidence>
<dbReference type="InterPro" id="IPR036265">
    <property type="entry name" value="HIT-like_sf"/>
</dbReference>
<dbReference type="InterPro" id="IPR006768">
    <property type="entry name" value="Cwf19-like_C_dom-1"/>
</dbReference>
<evidence type="ECO:0000259" key="4">
    <source>
        <dbReference type="Pfam" id="PF04677"/>
    </source>
</evidence>
<feature type="region of interest" description="Disordered" evidence="2">
    <location>
        <begin position="479"/>
        <end position="504"/>
    </location>
</feature>
<feature type="domain" description="Cwf19-like protein C-terminal" evidence="3">
    <location>
        <begin position="718"/>
        <end position="840"/>
    </location>
</feature>
<reference evidence="5" key="1">
    <citation type="submission" date="2014-08" db="EMBL/GenBank/DDBJ databases">
        <authorList>
            <person name="Sharma Rahul"/>
            <person name="Thines Marco"/>
        </authorList>
    </citation>
    <scope>NUCLEOTIDE SEQUENCE</scope>
</reference>
<dbReference type="Pfam" id="PF04677">
    <property type="entry name" value="CwfJ_C_1"/>
    <property type="match status" value="1"/>
</dbReference>
<dbReference type="Pfam" id="PF04676">
    <property type="entry name" value="CwfJ_C_2"/>
    <property type="match status" value="1"/>
</dbReference>
<feature type="compositionally biased region" description="Pro residues" evidence="2">
    <location>
        <begin position="366"/>
        <end position="376"/>
    </location>
</feature>